<evidence type="ECO:0000256" key="11">
    <source>
        <dbReference type="PIRSR" id="PIRSR038994-2"/>
    </source>
</evidence>
<feature type="binding site" evidence="12">
    <location>
        <position position="196"/>
    </location>
    <ligand>
        <name>Zn(2+)</name>
        <dbReference type="ChEBI" id="CHEBI:29105"/>
    </ligand>
</feature>
<feature type="binding site" evidence="12">
    <location>
        <position position="217"/>
    </location>
    <ligand>
        <name>Zn(2+)</name>
        <dbReference type="ChEBI" id="CHEBI:29105"/>
    </ligand>
</feature>
<dbReference type="PANTHER" id="PTHR11113:SF14">
    <property type="entry name" value="N-ACETYLGLUCOSAMINE-6-PHOSPHATE DEACETYLASE"/>
    <property type="match status" value="1"/>
</dbReference>
<feature type="domain" description="Amidohydrolase-related" evidence="13">
    <location>
        <begin position="52"/>
        <end position="380"/>
    </location>
</feature>
<protein>
    <recommendedName>
        <fullName evidence="3">N-acetylglucosamine-6-phosphate deacetylase</fullName>
        <ecNumber evidence="2">3.5.1.25</ecNumber>
    </recommendedName>
</protein>
<evidence type="ECO:0000256" key="6">
    <source>
        <dbReference type="ARBA" id="ARBA00023277"/>
    </source>
</evidence>
<evidence type="ECO:0000256" key="10">
    <source>
        <dbReference type="PIRSR" id="PIRSR038994-1"/>
    </source>
</evidence>
<dbReference type="InterPro" id="IPR011059">
    <property type="entry name" value="Metal-dep_hydrolase_composite"/>
</dbReference>
<dbReference type="Gene3D" id="2.30.40.10">
    <property type="entry name" value="Urease, subunit C, domain 1"/>
    <property type="match status" value="1"/>
</dbReference>
<dbReference type="EC" id="3.5.1.25" evidence="2"/>
<dbReference type="SUPFAM" id="SSF51338">
    <property type="entry name" value="Composite domain of metallo-dependent hydrolases"/>
    <property type="match status" value="1"/>
</dbReference>
<dbReference type="EMBL" id="FNBS01000064">
    <property type="protein sequence ID" value="SDG33900.1"/>
    <property type="molecule type" value="Genomic_DNA"/>
</dbReference>
<accession>A0A1G7TH94</accession>
<dbReference type="Pfam" id="PF01979">
    <property type="entry name" value="Amidohydro_1"/>
    <property type="match status" value="1"/>
</dbReference>
<dbReference type="PIRSF" id="PIRSF038994">
    <property type="entry name" value="NagA"/>
    <property type="match status" value="1"/>
</dbReference>
<sequence length="388" mass="41776">MKSILLKHGEIYTEKEIIYDGDVLISEGKIVEIGKGLYNVDAEVIDLKGKKVVPGFIDIHIHGGVGHDTMEGTYEALNAISVHLARHGVTSFCATTMTMDIPYILDALRNIHETMKKGTEGAQVLGAYVEGPFISKEHKGAQDEKYIIQPDNELFDKFLEISGGNIKVIALAPEKDPDGSFAEHVTKKGVKVSLGHTNATYEEMKNGVDHGATIAVHTYNGMKGLHHREPGALGEVLLDDRLYSELICDFIHSHPAAVKILLKIKGTDRVVLISDAMAACGLGDGEYSLGGQKVYVKNGEARLENGTLAGSTLTLDKAVANITSLGVPLFEACKMVSLNPAKAIGIADRKGSIAIGKDADITILNSDLTVDMTMVNGKIVYKVANNNR</sequence>
<comment type="cofactor">
    <cofactor evidence="12">
        <name>a divalent metal cation</name>
        <dbReference type="ChEBI" id="CHEBI:60240"/>
    </cofactor>
    <text evidence="12">Binds 1 divalent metal cation per subunit.</text>
</comment>
<dbReference type="InterPro" id="IPR003764">
    <property type="entry name" value="GlcNAc_6-P_deAcase"/>
</dbReference>
<keyword evidence="4 12" id="KW-0479">Metal-binding</keyword>
<dbReference type="Gene3D" id="3.20.20.140">
    <property type="entry name" value="Metal-dependent hydrolases"/>
    <property type="match status" value="1"/>
</dbReference>
<evidence type="ECO:0000256" key="9">
    <source>
        <dbReference type="PIRNR" id="PIRNR038994"/>
    </source>
</evidence>
<feature type="binding site" evidence="11">
    <location>
        <begin position="308"/>
        <end position="310"/>
    </location>
    <ligand>
        <name>substrate</name>
    </ligand>
</feature>
<dbReference type="RefSeq" id="WP_074592794.1">
    <property type="nucleotide sequence ID" value="NZ_FNBS01000064.1"/>
</dbReference>
<evidence type="ECO:0000256" key="7">
    <source>
        <dbReference type="ARBA" id="ARBA00047647"/>
    </source>
</evidence>
<feature type="binding site" evidence="11">
    <location>
        <position position="141"/>
    </location>
    <ligand>
        <name>substrate</name>
    </ligand>
</feature>
<dbReference type="GO" id="GO:0006046">
    <property type="term" value="P:N-acetylglucosamine catabolic process"/>
    <property type="evidence" value="ECO:0007669"/>
    <property type="project" value="TreeGrafter"/>
</dbReference>
<dbReference type="GO" id="GO:0008448">
    <property type="term" value="F:N-acetylglucosamine-6-phosphate deacetylase activity"/>
    <property type="evidence" value="ECO:0007669"/>
    <property type="project" value="UniProtKB-EC"/>
</dbReference>
<evidence type="ECO:0000313" key="14">
    <source>
        <dbReference type="EMBL" id="SDG33900.1"/>
    </source>
</evidence>
<name>A0A1G7TH94_THETY</name>
<dbReference type="GO" id="GO:0046872">
    <property type="term" value="F:metal ion binding"/>
    <property type="evidence" value="ECO:0007669"/>
    <property type="project" value="UniProtKB-KW"/>
</dbReference>
<dbReference type="FunFam" id="3.20.20.140:FF:000004">
    <property type="entry name" value="N-acetylglucosamine-6-phosphate deacetylase"/>
    <property type="match status" value="1"/>
</dbReference>
<reference evidence="14 15" key="1">
    <citation type="submission" date="2016-10" db="EMBL/GenBank/DDBJ databases">
        <authorList>
            <person name="de Groot N.N."/>
        </authorList>
    </citation>
    <scope>NUCLEOTIDE SEQUENCE [LARGE SCALE GENOMIC DNA]</scope>
    <source>
        <strain evidence="14 15">DSM 569</strain>
    </source>
</reference>
<organism evidence="14 15">
    <name type="scientific">Thermoanaerobacter thermohydrosulfuricus</name>
    <name type="common">Clostridium thermohydrosulfuricum</name>
    <dbReference type="NCBI Taxonomy" id="1516"/>
    <lineage>
        <taxon>Bacteria</taxon>
        <taxon>Bacillati</taxon>
        <taxon>Bacillota</taxon>
        <taxon>Clostridia</taxon>
        <taxon>Thermoanaerobacterales</taxon>
        <taxon>Thermoanaerobacteraceae</taxon>
        <taxon>Thermoanaerobacter</taxon>
    </lineage>
</organism>
<comment type="catalytic activity">
    <reaction evidence="7">
        <text>N-acetyl-D-glucosamine 6-phosphate + H2O = D-glucosamine 6-phosphate + acetate</text>
        <dbReference type="Rhea" id="RHEA:22936"/>
        <dbReference type="ChEBI" id="CHEBI:15377"/>
        <dbReference type="ChEBI" id="CHEBI:30089"/>
        <dbReference type="ChEBI" id="CHEBI:57513"/>
        <dbReference type="ChEBI" id="CHEBI:58725"/>
        <dbReference type="EC" id="3.5.1.25"/>
    </reaction>
</comment>
<evidence type="ECO:0000313" key="15">
    <source>
        <dbReference type="Proteomes" id="UP000183404"/>
    </source>
</evidence>
<comment type="pathway">
    <text evidence="8">Amino-sugar metabolism; N-acetylneuraminate degradation; D-fructose 6-phosphate from N-acetylneuraminate: step 4/5.</text>
</comment>
<keyword evidence="6 9" id="KW-0119">Carbohydrate metabolism</keyword>
<evidence type="ECO:0000256" key="2">
    <source>
        <dbReference type="ARBA" id="ARBA00011899"/>
    </source>
</evidence>
<proteinExistence type="inferred from homology"/>
<evidence type="ECO:0000256" key="3">
    <source>
        <dbReference type="ARBA" id="ARBA00018029"/>
    </source>
</evidence>
<feature type="binding site" evidence="11">
    <location>
        <position position="252"/>
    </location>
    <ligand>
        <name>substrate</name>
    </ligand>
</feature>
<dbReference type="InterPro" id="IPR032466">
    <property type="entry name" value="Metal_Hydrolase"/>
</dbReference>
<evidence type="ECO:0000256" key="4">
    <source>
        <dbReference type="ARBA" id="ARBA00022723"/>
    </source>
</evidence>
<dbReference type="AlphaFoldDB" id="A0A1G7TH94"/>
<feature type="binding site" evidence="12">
    <location>
        <position position="130"/>
    </location>
    <ligand>
        <name>Zn(2+)</name>
        <dbReference type="ChEBI" id="CHEBI:29105"/>
    </ligand>
</feature>
<evidence type="ECO:0000256" key="12">
    <source>
        <dbReference type="PIRSR" id="PIRSR038994-3"/>
    </source>
</evidence>
<dbReference type="Proteomes" id="UP000183404">
    <property type="component" value="Unassembled WGS sequence"/>
</dbReference>
<gene>
    <name evidence="14" type="ORF">SAMN04244560_02184</name>
</gene>
<dbReference type="CDD" id="cd00854">
    <property type="entry name" value="NagA"/>
    <property type="match status" value="1"/>
</dbReference>
<feature type="binding site" evidence="11">
    <location>
        <position position="228"/>
    </location>
    <ligand>
        <name>substrate</name>
    </ligand>
</feature>
<dbReference type="PANTHER" id="PTHR11113">
    <property type="entry name" value="N-ACETYLGLUCOSAMINE-6-PHOSPHATE DEACETYLASE"/>
    <property type="match status" value="1"/>
</dbReference>
<comment type="similarity">
    <text evidence="1 9">Belongs to the metallo-dependent hydrolases superfamily. NagA family.</text>
</comment>
<evidence type="ECO:0000256" key="1">
    <source>
        <dbReference type="ARBA" id="ARBA00010716"/>
    </source>
</evidence>
<keyword evidence="5 9" id="KW-0378">Hydrolase</keyword>
<evidence type="ECO:0000259" key="13">
    <source>
        <dbReference type="Pfam" id="PF01979"/>
    </source>
</evidence>
<feature type="binding site" evidence="11">
    <location>
        <begin position="220"/>
        <end position="221"/>
    </location>
    <ligand>
        <name>substrate</name>
    </ligand>
</feature>
<feature type="active site" description="Proton donor/acceptor" evidence="10">
    <location>
        <position position="275"/>
    </location>
</feature>
<dbReference type="InterPro" id="IPR006680">
    <property type="entry name" value="Amidohydro-rel"/>
</dbReference>
<evidence type="ECO:0000256" key="8">
    <source>
        <dbReference type="ARBA" id="ARBA00060590"/>
    </source>
</evidence>
<evidence type="ECO:0000256" key="5">
    <source>
        <dbReference type="ARBA" id="ARBA00022801"/>
    </source>
</evidence>
<dbReference type="SUPFAM" id="SSF51556">
    <property type="entry name" value="Metallo-dependent hydrolases"/>
    <property type="match status" value="1"/>
</dbReference>
<dbReference type="NCBIfam" id="TIGR00221">
    <property type="entry name" value="nagA"/>
    <property type="match status" value="1"/>
</dbReference>